<dbReference type="PANTHER" id="PTHR42693:SF33">
    <property type="entry name" value="ARYLSULFATASE"/>
    <property type="match status" value="1"/>
</dbReference>
<keyword evidence="2" id="KW-0479">Metal-binding</keyword>
<dbReference type="EMBL" id="UINC01077430">
    <property type="protein sequence ID" value="SVC17546.1"/>
    <property type="molecule type" value="Genomic_DNA"/>
</dbReference>
<organism evidence="6">
    <name type="scientific">marine metagenome</name>
    <dbReference type="NCBI Taxonomy" id="408172"/>
    <lineage>
        <taxon>unclassified sequences</taxon>
        <taxon>metagenomes</taxon>
        <taxon>ecological metagenomes</taxon>
    </lineage>
</organism>
<evidence type="ECO:0000256" key="1">
    <source>
        <dbReference type="ARBA" id="ARBA00008779"/>
    </source>
</evidence>
<evidence type="ECO:0000259" key="5">
    <source>
        <dbReference type="Pfam" id="PF00884"/>
    </source>
</evidence>
<dbReference type="InterPro" id="IPR024607">
    <property type="entry name" value="Sulfatase_CS"/>
</dbReference>
<comment type="similarity">
    <text evidence="1">Belongs to the sulfatase family.</text>
</comment>
<gene>
    <name evidence="6" type="ORF">METZ01_LOCUS270400</name>
</gene>
<feature type="non-terminal residue" evidence="6">
    <location>
        <position position="201"/>
    </location>
</feature>
<dbReference type="SUPFAM" id="SSF53649">
    <property type="entry name" value="Alkaline phosphatase-like"/>
    <property type="match status" value="1"/>
</dbReference>
<dbReference type="AlphaFoldDB" id="A0A382K0L3"/>
<keyword evidence="4" id="KW-0106">Calcium</keyword>
<evidence type="ECO:0000256" key="3">
    <source>
        <dbReference type="ARBA" id="ARBA00022801"/>
    </source>
</evidence>
<sequence>MTSLPNIVFILTDDQGAWANGCYGNKEIRTPNIDRLAADGLRFENFFCSTPVCSPSRATFLTGKIASQTGIHDWIREGNIGQHATSYLDDQITYTDVLAEHGWTCGISGKWHLGNSQLPQHGFSHWFVHERGGGPYFNAPMIRDDELIRVPGYITTRITDDAIDFIDTCVDNKAPFYTSIHYTAPHKPWVGHPAEIVASYN</sequence>
<evidence type="ECO:0000313" key="6">
    <source>
        <dbReference type="EMBL" id="SVC17546.1"/>
    </source>
</evidence>
<protein>
    <recommendedName>
        <fullName evidence="5">Sulfatase N-terminal domain-containing protein</fullName>
    </recommendedName>
</protein>
<dbReference type="GO" id="GO:0004065">
    <property type="term" value="F:arylsulfatase activity"/>
    <property type="evidence" value="ECO:0007669"/>
    <property type="project" value="TreeGrafter"/>
</dbReference>
<proteinExistence type="inferred from homology"/>
<dbReference type="InterPro" id="IPR000917">
    <property type="entry name" value="Sulfatase_N"/>
</dbReference>
<dbReference type="InterPro" id="IPR017850">
    <property type="entry name" value="Alkaline_phosphatase_core_sf"/>
</dbReference>
<dbReference type="PROSITE" id="PS00523">
    <property type="entry name" value="SULFATASE_1"/>
    <property type="match status" value="1"/>
</dbReference>
<dbReference type="InterPro" id="IPR050738">
    <property type="entry name" value="Sulfatase"/>
</dbReference>
<reference evidence="6" key="1">
    <citation type="submission" date="2018-05" db="EMBL/GenBank/DDBJ databases">
        <authorList>
            <person name="Lanie J.A."/>
            <person name="Ng W.-L."/>
            <person name="Kazmierczak K.M."/>
            <person name="Andrzejewski T.M."/>
            <person name="Davidsen T.M."/>
            <person name="Wayne K.J."/>
            <person name="Tettelin H."/>
            <person name="Glass J.I."/>
            <person name="Rusch D."/>
            <person name="Podicherti R."/>
            <person name="Tsui H.-C.T."/>
            <person name="Winkler M.E."/>
        </authorList>
    </citation>
    <scope>NUCLEOTIDE SEQUENCE</scope>
</reference>
<dbReference type="GO" id="GO:0046872">
    <property type="term" value="F:metal ion binding"/>
    <property type="evidence" value="ECO:0007669"/>
    <property type="project" value="UniProtKB-KW"/>
</dbReference>
<evidence type="ECO:0000256" key="4">
    <source>
        <dbReference type="ARBA" id="ARBA00022837"/>
    </source>
</evidence>
<dbReference type="Gene3D" id="3.40.720.10">
    <property type="entry name" value="Alkaline Phosphatase, subunit A"/>
    <property type="match status" value="1"/>
</dbReference>
<keyword evidence="3" id="KW-0378">Hydrolase</keyword>
<accession>A0A382K0L3</accession>
<dbReference type="Pfam" id="PF00884">
    <property type="entry name" value="Sulfatase"/>
    <property type="match status" value="1"/>
</dbReference>
<feature type="domain" description="Sulfatase N-terminal" evidence="5">
    <location>
        <begin position="5"/>
        <end position="190"/>
    </location>
</feature>
<name>A0A382K0L3_9ZZZZ</name>
<evidence type="ECO:0000256" key="2">
    <source>
        <dbReference type="ARBA" id="ARBA00022723"/>
    </source>
</evidence>
<dbReference type="PANTHER" id="PTHR42693">
    <property type="entry name" value="ARYLSULFATASE FAMILY MEMBER"/>
    <property type="match status" value="1"/>
</dbReference>